<dbReference type="GO" id="GO:0043130">
    <property type="term" value="F:ubiquitin binding"/>
    <property type="evidence" value="ECO:0007669"/>
    <property type="project" value="UniProtKB-UniRule"/>
</dbReference>
<dbReference type="GO" id="GO:0031593">
    <property type="term" value="F:polyubiquitin modification-dependent protein binding"/>
    <property type="evidence" value="ECO:0007669"/>
    <property type="project" value="UniProtKB-UniRule"/>
</dbReference>
<accession>A0A4Y2CKC7</accession>
<dbReference type="Pfam" id="PF00240">
    <property type="entry name" value="ubiquitin"/>
    <property type="match status" value="1"/>
</dbReference>
<dbReference type="PROSITE" id="PS50053">
    <property type="entry name" value="UBIQUITIN_2"/>
    <property type="match status" value="1"/>
</dbReference>
<dbReference type="Proteomes" id="UP000499080">
    <property type="component" value="Unassembled WGS sequence"/>
</dbReference>
<comment type="subcellular location">
    <subcellularLocation>
        <location evidence="5">Nucleus</location>
    </subcellularLocation>
    <subcellularLocation>
        <location evidence="5">Cytoplasm</location>
    </subcellularLocation>
</comment>
<dbReference type="Gene3D" id="3.10.20.90">
    <property type="entry name" value="Phosphatidylinositol 3-kinase Catalytic Subunit, Chain A, domain 1"/>
    <property type="match status" value="1"/>
</dbReference>
<comment type="similarity">
    <text evidence="5">Belongs to the RAD23 family.</text>
</comment>
<dbReference type="Gene3D" id="1.10.8.10">
    <property type="entry name" value="DNA helicase RuvA subunit, C-terminal domain"/>
    <property type="match status" value="2"/>
</dbReference>
<feature type="domain" description="UBA" evidence="7">
    <location>
        <begin position="110"/>
        <end position="150"/>
    </location>
</feature>
<evidence type="ECO:0000259" key="7">
    <source>
        <dbReference type="PROSITE" id="PS50030"/>
    </source>
</evidence>
<keyword evidence="2 5" id="KW-0227">DNA damage</keyword>
<organism evidence="9 10">
    <name type="scientific">Araneus ventricosus</name>
    <name type="common">Orbweaver spider</name>
    <name type="synonym">Epeira ventricosa</name>
    <dbReference type="NCBI Taxonomy" id="182803"/>
    <lineage>
        <taxon>Eukaryota</taxon>
        <taxon>Metazoa</taxon>
        <taxon>Ecdysozoa</taxon>
        <taxon>Arthropoda</taxon>
        <taxon>Chelicerata</taxon>
        <taxon>Arachnida</taxon>
        <taxon>Araneae</taxon>
        <taxon>Araneomorphae</taxon>
        <taxon>Entelegynae</taxon>
        <taxon>Araneoidea</taxon>
        <taxon>Araneidae</taxon>
        <taxon>Araneus</taxon>
    </lineage>
</organism>
<dbReference type="OrthoDB" id="419317at2759"/>
<name>A0A4Y2CKC7_ARAVE</name>
<dbReference type="InterPro" id="IPR015940">
    <property type="entry name" value="UBA"/>
</dbReference>
<evidence type="ECO:0000313" key="10">
    <source>
        <dbReference type="Proteomes" id="UP000499080"/>
    </source>
</evidence>
<dbReference type="GO" id="GO:0006289">
    <property type="term" value="P:nucleotide-excision repair"/>
    <property type="evidence" value="ECO:0007669"/>
    <property type="project" value="UniProtKB-UniRule"/>
</dbReference>
<dbReference type="PRINTS" id="PR01839">
    <property type="entry name" value="RAD23PROTEIN"/>
</dbReference>
<keyword evidence="1" id="KW-0677">Repeat</keyword>
<evidence type="ECO:0000259" key="8">
    <source>
        <dbReference type="PROSITE" id="PS50053"/>
    </source>
</evidence>
<dbReference type="SMART" id="SM00165">
    <property type="entry name" value="UBA"/>
    <property type="match status" value="2"/>
</dbReference>
<dbReference type="InterPro" id="IPR004806">
    <property type="entry name" value="Rad23"/>
</dbReference>
<sequence>MLITLKTLQEDLFTVEVDPSQTVRHFKENIEKVRGDAFPAKYTKLMYAGKFLLDTKRVCDYDLEEKKFVILVVKKPRRSVVKEEEPDPTEAPFMNASSSSSAERDRILCAEHEQLVQHIVELGFSRTDVERALCASFNNPDRAVEYLINGVASGPSRSNQPAASQSRPSEDPSDSSDANLLNHMSRPDPPNSRDSILPSQERIFELFSEALAECQNHTREQDRMLEADHELISQNYAEMEAAGISDPRGAFDNINSASVSPEDLPNGMFSGTDGMFDIFNDAFSGAGALGMSGTLLDRDHEAIERLKQLGFSDNKVIEAYFVCDRDENAAADYLFSQKFE</sequence>
<dbReference type="GO" id="GO:0003684">
    <property type="term" value="F:damaged DNA binding"/>
    <property type="evidence" value="ECO:0007669"/>
    <property type="project" value="UniProtKB-UniRule"/>
</dbReference>
<proteinExistence type="inferred from homology"/>
<dbReference type="EMBL" id="BGPR01000202">
    <property type="protein sequence ID" value="GBM04386.1"/>
    <property type="molecule type" value="Genomic_DNA"/>
</dbReference>
<evidence type="ECO:0000256" key="3">
    <source>
        <dbReference type="ARBA" id="ARBA00023204"/>
    </source>
</evidence>
<dbReference type="InterPro" id="IPR000626">
    <property type="entry name" value="Ubiquitin-like_dom"/>
</dbReference>
<dbReference type="CDD" id="cd01805">
    <property type="entry name" value="Ubl_Rad23"/>
    <property type="match status" value="1"/>
</dbReference>
<evidence type="ECO:0000256" key="5">
    <source>
        <dbReference type="RuleBase" id="RU367049"/>
    </source>
</evidence>
<dbReference type="PROSITE" id="PS50030">
    <property type="entry name" value="UBA"/>
    <property type="match status" value="2"/>
</dbReference>
<protein>
    <recommendedName>
        <fullName evidence="5">UV excision repair protein RAD23</fullName>
    </recommendedName>
</protein>
<gene>
    <name evidence="9" type="ORF">AVEN_35571_1</name>
</gene>
<dbReference type="SMART" id="SM00213">
    <property type="entry name" value="UBQ"/>
    <property type="match status" value="1"/>
</dbReference>
<feature type="region of interest" description="Disordered" evidence="6">
    <location>
        <begin position="151"/>
        <end position="196"/>
    </location>
</feature>
<keyword evidence="3 5" id="KW-0234">DNA repair</keyword>
<keyword evidence="5" id="KW-0963">Cytoplasm</keyword>
<dbReference type="SUPFAM" id="SSF54236">
    <property type="entry name" value="Ubiquitin-like"/>
    <property type="match status" value="1"/>
</dbReference>
<dbReference type="Pfam" id="PF00627">
    <property type="entry name" value="UBA"/>
    <property type="match status" value="2"/>
</dbReference>
<evidence type="ECO:0000256" key="6">
    <source>
        <dbReference type="SAM" id="MobiDB-lite"/>
    </source>
</evidence>
<dbReference type="AlphaFoldDB" id="A0A4Y2CKC7"/>
<dbReference type="GO" id="GO:0070628">
    <property type="term" value="F:proteasome binding"/>
    <property type="evidence" value="ECO:0007669"/>
    <property type="project" value="TreeGrafter"/>
</dbReference>
<dbReference type="GO" id="GO:0005654">
    <property type="term" value="C:nucleoplasm"/>
    <property type="evidence" value="ECO:0007669"/>
    <property type="project" value="TreeGrafter"/>
</dbReference>
<comment type="caution">
    <text evidence="9">The sequence shown here is derived from an EMBL/GenBank/DDBJ whole genome shotgun (WGS) entry which is preliminary data.</text>
</comment>
<keyword evidence="4 5" id="KW-0539">Nucleus</keyword>
<dbReference type="CDD" id="cd14281">
    <property type="entry name" value="UBA2_Rad23_like"/>
    <property type="match status" value="1"/>
</dbReference>
<dbReference type="GO" id="GO:0005829">
    <property type="term" value="C:cytosol"/>
    <property type="evidence" value="ECO:0007669"/>
    <property type="project" value="TreeGrafter"/>
</dbReference>
<dbReference type="InterPro" id="IPR009060">
    <property type="entry name" value="UBA-like_sf"/>
</dbReference>
<evidence type="ECO:0000256" key="4">
    <source>
        <dbReference type="ARBA" id="ARBA00023242"/>
    </source>
</evidence>
<dbReference type="GO" id="GO:0043161">
    <property type="term" value="P:proteasome-mediated ubiquitin-dependent protein catabolic process"/>
    <property type="evidence" value="ECO:0007669"/>
    <property type="project" value="UniProtKB-UniRule"/>
</dbReference>
<evidence type="ECO:0000256" key="2">
    <source>
        <dbReference type="ARBA" id="ARBA00022763"/>
    </source>
</evidence>
<feature type="domain" description="Ubiquitin-like" evidence="8">
    <location>
        <begin position="1"/>
        <end position="78"/>
    </location>
</feature>
<evidence type="ECO:0000256" key="1">
    <source>
        <dbReference type="ARBA" id="ARBA00022737"/>
    </source>
</evidence>
<dbReference type="FunFam" id="1.10.8.10:FF:000003">
    <property type="entry name" value="UV excision repair protein RAD23 homolog"/>
    <property type="match status" value="1"/>
</dbReference>
<dbReference type="SUPFAM" id="SSF46934">
    <property type="entry name" value="UBA-like"/>
    <property type="match status" value="2"/>
</dbReference>
<comment type="function">
    <text evidence="5">Multiubiquitin chain receptor involved in modulation of proteasomal degradation. Involved in nucleotide excision repair.</text>
</comment>
<dbReference type="InterPro" id="IPR029071">
    <property type="entry name" value="Ubiquitin-like_domsf"/>
</dbReference>
<feature type="domain" description="UBA" evidence="7">
    <location>
        <begin position="297"/>
        <end position="337"/>
    </location>
</feature>
<keyword evidence="10" id="KW-1185">Reference proteome</keyword>
<reference evidence="9 10" key="1">
    <citation type="journal article" date="2019" name="Sci. Rep.">
        <title>Orb-weaving spider Araneus ventricosus genome elucidates the spidroin gene catalogue.</title>
        <authorList>
            <person name="Kono N."/>
            <person name="Nakamura H."/>
            <person name="Ohtoshi R."/>
            <person name="Moran D.A.P."/>
            <person name="Shinohara A."/>
            <person name="Yoshida Y."/>
            <person name="Fujiwara M."/>
            <person name="Mori M."/>
            <person name="Tomita M."/>
            <person name="Arakawa K."/>
        </authorList>
    </citation>
    <scope>NUCLEOTIDE SEQUENCE [LARGE SCALE GENOMIC DNA]</scope>
</reference>
<evidence type="ECO:0000313" key="9">
    <source>
        <dbReference type="EMBL" id="GBM04386.1"/>
    </source>
</evidence>
<dbReference type="FunFam" id="1.10.8.10:FF:000002">
    <property type="entry name" value="UV excision repair protein RAD23 homolog"/>
    <property type="match status" value="1"/>
</dbReference>
<dbReference type="PANTHER" id="PTHR10621:SF0">
    <property type="entry name" value="UV EXCISION REPAIR PROTEIN RAD23"/>
    <property type="match status" value="1"/>
</dbReference>
<dbReference type="PANTHER" id="PTHR10621">
    <property type="entry name" value="UV EXCISION REPAIR PROTEIN RAD23"/>
    <property type="match status" value="1"/>
</dbReference>